<evidence type="ECO:0000259" key="4">
    <source>
        <dbReference type="Pfam" id="PF08628"/>
    </source>
</evidence>
<feature type="region of interest" description="Disordered" evidence="2">
    <location>
        <begin position="755"/>
        <end position="778"/>
    </location>
</feature>
<feature type="compositionally biased region" description="Basic and acidic residues" evidence="2">
    <location>
        <begin position="54"/>
        <end position="69"/>
    </location>
</feature>
<dbReference type="InterPro" id="IPR003114">
    <property type="entry name" value="Phox_assoc"/>
</dbReference>
<feature type="region of interest" description="Disordered" evidence="2">
    <location>
        <begin position="516"/>
        <end position="684"/>
    </location>
</feature>
<dbReference type="OMA" id="QMAAYID"/>
<dbReference type="KEGG" id="nfu:107378478"/>
<feature type="compositionally biased region" description="Polar residues" evidence="2">
    <location>
        <begin position="549"/>
        <end position="558"/>
    </location>
</feature>
<dbReference type="OrthoDB" id="120967at2759"/>
<evidence type="ECO:0000256" key="2">
    <source>
        <dbReference type="SAM" id="MobiDB-lite"/>
    </source>
</evidence>
<dbReference type="InterPro" id="IPR013937">
    <property type="entry name" value="Sorting_nexin_C"/>
</dbReference>
<comment type="caution">
    <text evidence="5">The sequence shown here is derived from an EMBL/GenBank/DDBJ whole genome shotgun (WGS) entry which is preliminary data.</text>
</comment>
<accession>A0A9D3C465</accession>
<feature type="region of interest" description="Disordered" evidence="2">
    <location>
        <begin position="245"/>
        <end position="291"/>
    </location>
</feature>
<feature type="domain" description="Sorting nexin C-terminal" evidence="4">
    <location>
        <begin position="721"/>
        <end position="785"/>
    </location>
</feature>
<organism evidence="5 6">
    <name type="scientific">Nothobranchius furzeri</name>
    <name type="common">Turquoise killifish</name>
    <dbReference type="NCBI Taxonomy" id="105023"/>
    <lineage>
        <taxon>Eukaryota</taxon>
        <taxon>Metazoa</taxon>
        <taxon>Chordata</taxon>
        <taxon>Craniata</taxon>
        <taxon>Vertebrata</taxon>
        <taxon>Euteleostomi</taxon>
        <taxon>Actinopterygii</taxon>
        <taxon>Neopterygii</taxon>
        <taxon>Teleostei</taxon>
        <taxon>Neoteleostei</taxon>
        <taxon>Acanthomorphata</taxon>
        <taxon>Ovalentaria</taxon>
        <taxon>Atherinomorphae</taxon>
        <taxon>Cyprinodontiformes</taxon>
        <taxon>Nothobranchiidae</taxon>
        <taxon>Nothobranchius</taxon>
    </lineage>
</organism>
<reference evidence="5" key="1">
    <citation type="submission" date="2020-03" db="EMBL/GenBank/DDBJ databases">
        <title>Intra-Species Differences in Population Size shape Life History and Genome Evolution.</title>
        <authorList>
            <person name="Willemsen D."/>
            <person name="Cui R."/>
            <person name="Valenzano D.R."/>
        </authorList>
    </citation>
    <scope>NUCLEOTIDE SEQUENCE</scope>
    <source>
        <strain evidence="5">GRZ</strain>
        <tissue evidence="5">Whole</tissue>
    </source>
</reference>
<dbReference type="AlphaFoldDB" id="A0A9D3C465"/>
<feature type="region of interest" description="Disordered" evidence="2">
    <location>
        <begin position="46"/>
        <end position="85"/>
    </location>
</feature>
<evidence type="ECO:0000313" key="6">
    <source>
        <dbReference type="Proteomes" id="UP000822369"/>
    </source>
</evidence>
<comment type="similarity">
    <text evidence="1">Belongs to the sorting nexin family.</text>
</comment>
<feature type="compositionally biased region" description="Basic and acidic residues" evidence="2">
    <location>
        <begin position="769"/>
        <end position="778"/>
    </location>
</feature>
<evidence type="ECO:0000313" key="5">
    <source>
        <dbReference type="EMBL" id="KAF7228473.1"/>
    </source>
</evidence>
<dbReference type="PANTHER" id="PTHR22775">
    <property type="entry name" value="SORTING NEXIN"/>
    <property type="match status" value="1"/>
</dbReference>
<proteinExistence type="inferred from homology"/>
<feature type="compositionally biased region" description="Polar residues" evidence="2">
    <location>
        <begin position="605"/>
        <end position="617"/>
    </location>
</feature>
<feature type="domain" description="PXA" evidence="3">
    <location>
        <begin position="159"/>
        <end position="237"/>
    </location>
</feature>
<evidence type="ECO:0000256" key="1">
    <source>
        <dbReference type="ARBA" id="ARBA00010883"/>
    </source>
</evidence>
<sequence>MSPCRLSVAVTFCLVWYFSDSGQTAVQYLICVLCCLITPLFGKNGRESSTQTEEEPKEHPLQETAKEDVFDGPDEGSLEKNTPPISKYSHARKSLQQVFECAYAQLVLPWLGVPEPLEHQPLHGVLSREFDLVIDRIINRSRDFDVCRAVVGSIRILTQHLHNARQPDRELLLSTPAVEMTVLRELSDALVRNLFPPSFWGQEISHCALKEILALKGLKLVVRWLSDPDNLNQLVVNQLDGVTLESSAEEPPVSDPNQTSLDSRGGDGGDREGSEVSVPEISPDADIGSKRKGSRLKEGWFKFMDKVKSKKAKKKKMKTKEHELLVRMTQGDKKKDVGSREGSLLDQDESERDDSDLEDYLASVQEELIEFKLSYEMWRVGNWTISIPHADWVDEELVFTVHLEEKDSPENLQWDIKKTYMDVFYFRNRWQHSTCLPTICDMKESDVGDEVKEEVRKSVEHFLQKLVSDETFGPTQPVFQFLCPLEKLLNEEEHHGVWGLLSGLACFLSPVQEEEENLNSQTEVPKENARPASAEGSRDIPGAPLPTIVVSQYNSPTQLPKEAGMNSDPKPSVNSSHENRPQDKPEDSDKTLTAHFKTFIRGVTRSRSQESLVSPRSSVDEEQLDEREGLQQEGTEGRSLVNPSIKLNKKEKTGPKMSTGANKAKGKETSGAPLRGEESQQGQGNWEQLEATKAIFELLKEISGNSILINIFDAILKPVMPILKKKINTFLNKLNPTEETMAAHVDTMRRKLWPEIQQAAPPPTPPPRTAEEKKETRERAHDLINTRYSNFLILKKTDVESVFNIFQNSEENQSLVYTLLSFLLGQFLPNEHSLAVSAAILQKATSSCNGSVKP</sequence>
<name>A0A9D3C465_NOTFU</name>
<feature type="compositionally biased region" description="Basic and acidic residues" evidence="2">
    <location>
        <begin position="577"/>
        <end position="592"/>
    </location>
</feature>
<dbReference type="EMBL" id="JAAVVJ010000002">
    <property type="protein sequence ID" value="KAF7228473.1"/>
    <property type="molecule type" value="Genomic_DNA"/>
</dbReference>
<protein>
    <submittedName>
        <fullName evidence="5">LOC107378478-like protein</fullName>
    </submittedName>
</protein>
<gene>
    <name evidence="5" type="ORF">G4P62_000482</name>
</gene>
<feature type="compositionally biased region" description="Basic and acidic residues" evidence="2">
    <location>
        <begin position="329"/>
        <end position="339"/>
    </location>
</feature>
<dbReference type="Pfam" id="PF02194">
    <property type="entry name" value="PXA"/>
    <property type="match status" value="1"/>
</dbReference>
<feature type="compositionally biased region" description="Basic and acidic residues" evidence="2">
    <location>
        <begin position="264"/>
        <end position="274"/>
    </location>
</feature>
<feature type="region of interest" description="Disordered" evidence="2">
    <location>
        <begin position="329"/>
        <end position="352"/>
    </location>
</feature>
<dbReference type="Pfam" id="PF08628">
    <property type="entry name" value="Nexin_C"/>
    <property type="match status" value="1"/>
</dbReference>
<dbReference type="Proteomes" id="UP000822369">
    <property type="component" value="Chromosome 2"/>
</dbReference>
<evidence type="ECO:0000259" key="3">
    <source>
        <dbReference type="Pfam" id="PF02194"/>
    </source>
</evidence>
<dbReference type="PANTHER" id="PTHR22775:SF48">
    <property type="entry name" value="SORTING NEXIN-25"/>
    <property type="match status" value="1"/>
</dbReference>
<dbReference type="GO" id="GO:0035091">
    <property type="term" value="F:phosphatidylinositol binding"/>
    <property type="evidence" value="ECO:0007669"/>
    <property type="project" value="TreeGrafter"/>
</dbReference>
<dbReference type="GO" id="GO:0005768">
    <property type="term" value="C:endosome"/>
    <property type="evidence" value="ECO:0007669"/>
    <property type="project" value="TreeGrafter"/>
</dbReference>